<dbReference type="PANTHER" id="PTHR30108">
    <property type="entry name" value="3-OCTAPRENYL-4-HYDROXYBENZOATE CARBOXY-LYASE-RELATED"/>
    <property type="match status" value="1"/>
</dbReference>
<dbReference type="Pfam" id="PF01977">
    <property type="entry name" value="UbiD"/>
    <property type="match status" value="1"/>
</dbReference>
<keyword evidence="19" id="KW-1185">Reference proteome</keyword>
<feature type="compositionally biased region" description="Basic and acidic residues" evidence="14">
    <location>
        <begin position="406"/>
        <end position="425"/>
    </location>
</feature>
<dbReference type="InterPro" id="IPR048304">
    <property type="entry name" value="UbiD_Rift_dom"/>
</dbReference>
<feature type="compositionally biased region" description="Polar residues" evidence="14">
    <location>
        <begin position="387"/>
        <end position="398"/>
    </location>
</feature>
<evidence type="ECO:0000256" key="7">
    <source>
        <dbReference type="ARBA" id="ARBA00023211"/>
    </source>
</evidence>
<keyword evidence="6" id="KW-0210">Decarboxylase</keyword>
<dbReference type="InterPro" id="IPR002830">
    <property type="entry name" value="UbiD"/>
</dbReference>
<evidence type="ECO:0000256" key="8">
    <source>
        <dbReference type="ARBA" id="ARBA00023229"/>
    </source>
</evidence>
<dbReference type="AlphaFoldDB" id="A0A2R4WYT2"/>
<evidence type="ECO:0000313" key="19">
    <source>
        <dbReference type="Proteomes" id="UP000244727"/>
    </source>
</evidence>
<feature type="domain" description="3-octaprenyl-4-hydroxybenzoate carboxy-lyase-like N-terminal" evidence="16">
    <location>
        <begin position="9"/>
        <end position="74"/>
    </location>
</feature>
<dbReference type="Pfam" id="PF20696">
    <property type="entry name" value="UbiD_C"/>
    <property type="match status" value="1"/>
</dbReference>
<evidence type="ECO:0000256" key="14">
    <source>
        <dbReference type="SAM" id="MobiDB-lite"/>
    </source>
</evidence>
<evidence type="ECO:0000256" key="1">
    <source>
        <dbReference type="ARBA" id="ARBA00001936"/>
    </source>
</evidence>
<dbReference type="GeneID" id="36511367"/>
<evidence type="ECO:0000256" key="10">
    <source>
        <dbReference type="ARBA" id="ARBA00049583"/>
    </source>
</evidence>
<evidence type="ECO:0000256" key="4">
    <source>
        <dbReference type="ARBA" id="ARBA00022630"/>
    </source>
</evidence>
<evidence type="ECO:0000259" key="16">
    <source>
        <dbReference type="Pfam" id="PF20695"/>
    </source>
</evidence>
<evidence type="ECO:0000313" key="18">
    <source>
        <dbReference type="EMBL" id="AWB26685.1"/>
    </source>
</evidence>
<protein>
    <recommendedName>
        <fullName evidence="12">Anhydromevalonate phosphate decarboxylase</fullName>
        <ecNumber evidence="11">4.1.1.126</ecNumber>
    </recommendedName>
</protein>
<organism evidence="18 19">
    <name type="scientific">Halococcoides cellulosivorans</name>
    <dbReference type="NCBI Taxonomy" id="1679096"/>
    <lineage>
        <taxon>Archaea</taxon>
        <taxon>Methanobacteriati</taxon>
        <taxon>Methanobacteriota</taxon>
        <taxon>Stenosarchaea group</taxon>
        <taxon>Halobacteria</taxon>
        <taxon>Halobacteriales</taxon>
        <taxon>Haloarculaceae</taxon>
        <taxon>Halococcoides</taxon>
    </lineage>
</organism>
<dbReference type="SUPFAM" id="SSF143968">
    <property type="entry name" value="UbiD C-terminal domain-like"/>
    <property type="match status" value="1"/>
</dbReference>
<evidence type="ECO:0000259" key="15">
    <source>
        <dbReference type="Pfam" id="PF01977"/>
    </source>
</evidence>
<dbReference type="PANTHER" id="PTHR30108:SF21">
    <property type="entry name" value="4-HYDROXYBENZOATE DECARBOXYLASE"/>
    <property type="match status" value="1"/>
</dbReference>
<comment type="function">
    <text evidence="10">Catalyzes the conversion of trans-anhydromevalonate 5-phosphate (tAHMP) into isopentenyl phosphate. Involved in the archaeal mevalonate (MVA) pathway, which provides fundamental precursors for isoprenoid biosynthesis, such as isopentenyl diphosphate (IPP) and dimethylallyl diphosphate (DMAPP).</text>
</comment>
<keyword evidence="6" id="KW-0456">Lyase</keyword>
<reference evidence="18 19" key="1">
    <citation type="submission" date="2018-04" db="EMBL/GenBank/DDBJ databases">
        <title>Halococcoides cellulosivorans gen. nov., sp. nov., an extremely halophilic cellulose-utilizing haloarchaeon from hypersaline lakes.</title>
        <authorList>
            <person name="Sorokin D.Y."/>
            <person name="Toshchakov S.V."/>
            <person name="Samarov N.I."/>
            <person name="Korzhenkov A."/>
            <person name="Kublanov I.V."/>
        </authorList>
    </citation>
    <scope>NUCLEOTIDE SEQUENCE [LARGE SCALE GENOMIC DNA]</scope>
    <source>
        <strain evidence="18 19">HArcel1</strain>
    </source>
</reference>
<sequence>MGLRSVLDAHPDPTRLTQSVDPDAELPALAVQDAATPTIFESVAGYPDCRVATNCIGTRTAIRRAIDTDESLVAAMSAAMADPAPLERTVPVAAREVATDPDVREHIPIPDYYEAHDRRYLASSVVIAEDPDTGTHNLSFHRMQYLGDNEFAIRLVERHLHDIHSRTEGPTPIAVAMGVHPAVELAAATSIAPGESELELANRLHGGQLATDSLDGLTVPSESEVLMLGEITSETAEEGPFVDLSRTWDRTREQPVVRVNTLMTRPNPLVRIIVPGRAEHANLMGVPQEPRIYRIVENAVPTVANVVLTHGGCSWLHVVVAIDVRTQGDAKNAGLAALAAHPSLKRVTIVDADIDPSDPEAVEWAVATRTQPDRDVEVIEGADGSSLDPSQDFATGTTAKWIVDATRPRGPDREASEFREARIPGEDDIDLEEFE</sequence>
<feature type="region of interest" description="Disordered" evidence="14">
    <location>
        <begin position="381"/>
        <end position="435"/>
    </location>
</feature>
<dbReference type="FunFam" id="3.40.1670.10:FF:000003">
    <property type="entry name" value="Phenolic acid decarboxylase"/>
    <property type="match status" value="1"/>
</dbReference>
<dbReference type="InterPro" id="IPR049381">
    <property type="entry name" value="UbiD-like_C"/>
</dbReference>
<evidence type="ECO:0000256" key="6">
    <source>
        <dbReference type="ARBA" id="ARBA00022793"/>
    </source>
</evidence>
<dbReference type="Proteomes" id="UP000244727">
    <property type="component" value="Chromosome"/>
</dbReference>
<feature type="region of interest" description="Disordered" evidence="14">
    <location>
        <begin position="1"/>
        <end position="21"/>
    </location>
</feature>
<accession>A0A2R4WYT2</accession>
<gene>
    <name evidence="18" type="ORF">HARCEL1_02630</name>
</gene>
<comment type="cofactor">
    <cofactor evidence="1">
        <name>Mn(2+)</name>
        <dbReference type="ChEBI" id="CHEBI:29035"/>
    </cofactor>
</comment>
<comment type="similarity">
    <text evidence="3">Belongs to the UbiD family.</text>
</comment>
<feature type="domain" description="3-octaprenyl-4-hydroxybenzoate carboxy-lyase-like C-terminal" evidence="17">
    <location>
        <begin position="282"/>
        <end position="405"/>
    </location>
</feature>
<evidence type="ECO:0000256" key="2">
    <source>
        <dbReference type="ARBA" id="ARBA00005092"/>
    </source>
</evidence>
<comment type="cofactor">
    <cofactor evidence="13">
        <name>prenylated FMN</name>
        <dbReference type="ChEBI" id="CHEBI:87746"/>
    </cofactor>
</comment>
<keyword evidence="7" id="KW-0464">Manganese</keyword>
<dbReference type="GO" id="GO:0005737">
    <property type="term" value="C:cytoplasm"/>
    <property type="evidence" value="ECO:0007669"/>
    <property type="project" value="TreeGrafter"/>
</dbReference>
<evidence type="ECO:0000256" key="5">
    <source>
        <dbReference type="ARBA" id="ARBA00022643"/>
    </source>
</evidence>
<dbReference type="SUPFAM" id="SSF50475">
    <property type="entry name" value="FMN-binding split barrel"/>
    <property type="match status" value="1"/>
</dbReference>
<dbReference type="Pfam" id="PF20695">
    <property type="entry name" value="UbiD_N"/>
    <property type="match status" value="1"/>
</dbReference>
<feature type="domain" description="3-octaprenyl-4-hydroxybenzoate carboxy-lyase-like Rift-related" evidence="15">
    <location>
        <begin position="91"/>
        <end position="277"/>
    </location>
</feature>
<evidence type="ECO:0000256" key="9">
    <source>
        <dbReference type="ARBA" id="ARBA00049054"/>
    </source>
</evidence>
<evidence type="ECO:0000256" key="13">
    <source>
        <dbReference type="ARBA" id="ARBA00049936"/>
    </source>
</evidence>
<dbReference type="EMBL" id="CP028858">
    <property type="protein sequence ID" value="AWB26685.1"/>
    <property type="molecule type" value="Genomic_DNA"/>
</dbReference>
<dbReference type="InterPro" id="IPR049383">
    <property type="entry name" value="UbiD-like_N"/>
</dbReference>
<name>A0A2R4WYT2_9EURY</name>
<dbReference type="KEGG" id="harc:HARCEL1_02630"/>
<dbReference type="GO" id="GO:0016831">
    <property type="term" value="F:carboxy-lyase activity"/>
    <property type="evidence" value="ECO:0007669"/>
    <property type="project" value="UniProtKB-KW"/>
</dbReference>
<dbReference type="NCBIfam" id="TIGR00148">
    <property type="entry name" value="UbiD family decarboxylase"/>
    <property type="match status" value="1"/>
</dbReference>
<evidence type="ECO:0000256" key="12">
    <source>
        <dbReference type="ARBA" id="ARBA00049754"/>
    </source>
</evidence>
<dbReference type="EC" id="4.1.1.126" evidence="11"/>
<evidence type="ECO:0000259" key="17">
    <source>
        <dbReference type="Pfam" id="PF20696"/>
    </source>
</evidence>
<dbReference type="Gene3D" id="3.40.1670.10">
    <property type="entry name" value="UbiD C-terminal domain-like"/>
    <property type="match status" value="1"/>
</dbReference>
<keyword evidence="5" id="KW-0288">FMN</keyword>
<comment type="catalytic activity">
    <reaction evidence="9">
        <text>(2E)-3-methyl-5-phosphooxypent-2-enoate + H(+) = isopentenyl phosphate + CO2</text>
        <dbReference type="Rhea" id="RHEA:78971"/>
        <dbReference type="ChEBI" id="CHEBI:15378"/>
        <dbReference type="ChEBI" id="CHEBI:16526"/>
        <dbReference type="ChEBI" id="CHEBI:65078"/>
        <dbReference type="ChEBI" id="CHEBI:229665"/>
        <dbReference type="EC" id="4.1.1.126"/>
    </reaction>
    <physiologicalReaction direction="left-to-right" evidence="9">
        <dbReference type="Rhea" id="RHEA:78972"/>
    </physiologicalReaction>
</comment>
<keyword evidence="4" id="KW-0285">Flavoprotein</keyword>
<keyword evidence="8" id="KW-0414">Isoprene biosynthesis</keyword>
<evidence type="ECO:0000256" key="3">
    <source>
        <dbReference type="ARBA" id="ARBA00010021"/>
    </source>
</evidence>
<dbReference type="GO" id="GO:0008299">
    <property type="term" value="P:isoprenoid biosynthetic process"/>
    <property type="evidence" value="ECO:0007669"/>
    <property type="project" value="UniProtKB-KW"/>
</dbReference>
<feature type="compositionally biased region" description="Acidic residues" evidence="14">
    <location>
        <begin position="426"/>
        <end position="435"/>
    </location>
</feature>
<comment type="pathway">
    <text evidence="2">Isoprenoid biosynthesis; isopentenyl diphosphate biosynthesis via mevalonate pathway.</text>
</comment>
<evidence type="ECO:0000256" key="11">
    <source>
        <dbReference type="ARBA" id="ARBA00049727"/>
    </source>
</evidence>
<dbReference type="RefSeq" id="WP_108381054.1">
    <property type="nucleotide sequence ID" value="NZ_CP028858.1"/>
</dbReference>
<proteinExistence type="inferred from homology"/>